<feature type="transmembrane region" description="Helical" evidence="2">
    <location>
        <begin position="12"/>
        <end position="30"/>
    </location>
</feature>
<keyword evidence="5" id="KW-1185">Reference proteome</keyword>
<comment type="similarity">
    <text evidence="1">Belongs to the protein kinase superfamily. ADCK protein kinase family.</text>
</comment>
<gene>
    <name evidence="4" type="ORF">Tel_03595</name>
</gene>
<evidence type="ECO:0000256" key="2">
    <source>
        <dbReference type="SAM" id="Phobius"/>
    </source>
</evidence>
<dbReference type="InterPro" id="IPR004147">
    <property type="entry name" value="ABC1_dom"/>
</dbReference>
<protein>
    <recommendedName>
        <fullName evidence="3">ABC1 atypical kinase-like domain-containing protein</fullName>
    </recommendedName>
</protein>
<feature type="domain" description="ABC1 atypical kinase-like" evidence="3">
    <location>
        <begin position="75"/>
        <end position="309"/>
    </location>
</feature>
<dbReference type="PANTHER" id="PTHR10566:SF113">
    <property type="entry name" value="PROTEIN ACTIVITY OF BC1 COMPLEX KINASE 7, CHLOROPLASTIC"/>
    <property type="match status" value="1"/>
</dbReference>
<dbReference type="EMBL" id="CP013099">
    <property type="protein sequence ID" value="ALP52298.1"/>
    <property type="molecule type" value="Genomic_DNA"/>
</dbReference>
<dbReference type="STRING" id="1748243.Tel_03595"/>
<keyword evidence="2" id="KW-0812">Transmembrane</keyword>
<dbReference type="KEGG" id="tee:Tel_03595"/>
<evidence type="ECO:0000259" key="3">
    <source>
        <dbReference type="Pfam" id="PF03109"/>
    </source>
</evidence>
<feature type="transmembrane region" description="Helical" evidence="2">
    <location>
        <begin position="499"/>
        <end position="521"/>
    </location>
</feature>
<dbReference type="InterPro" id="IPR050154">
    <property type="entry name" value="UbiB_kinase"/>
</dbReference>
<evidence type="ECO:0000313" key="5">
    <source>
        <dbReference type="Proteomes" id="UP000055136"/>
    </source>
</evidence>
<accession>A0A0S2TAW4</accession>
<dbReference type="Pfam" id="PF03109">
    <property type="entry name" value="ABC1"/>
    <property type="match status" value="1"/>
</dbReference>
<name>A0A0S2TAW4_9GAMM</name>
<dbReference type="Gene3D" id="1.10.510.10">
    <property type="entry name" value="Transferase(Phosphotransferase) domain 1"/>
    <property type="match status" value="1"/>
</dbReference>
<dbReference type="PANTHER" id="PTHR10566">
    <property type="entry name" value="CHAPERONE-ACTIVITY OF BC1 COMPLEX CABC1 -RELATED"/>
    <property type="match status" value="1"/>
</dbReference>
<evidence type="ECO:0000313" key="4">
    <source>
        <dbReference type="EMBL" id="ALP52298.1"/>
    </source>
</evidence>
<organism evidence="4 5">
    <name type="scientific">Candidatus Tenderia electrophaga</name>
    <dbReference type="NCBI Taxonomy" id="1748243"/>
    <lineage>
        <taxon>Bacteria</taxon>
        <taxon>Pseudomonadati</taxon>
        <taxon>Pseudomonadota</taxon>
        <taxon>Gammaproteobacteria</taxon>
        <taxon>Candidatus Tenderiales</taxon>
        <taxon>Candidatus Tenderiaceae</taxon>
        <taxon>Candidatus Tenderia</taxon>
    </lineage>
</organism>
<dbReference type="SUPFAM" id="SSF56112">
    <property type="entry name" value="Protein kinase-like (PK-like)"/>
    <property type="match status" value="1"/>
</dbReference>
<dbReference type="AlphaFoldDB" id="A0A0S2TAW4"/>
<keyword evidence="2" id="KW-0472">Membrane</keyword>
<evidence type="ECO:0000256" key="1">
    <source>
        <dbReference type="ARBA" id="ARBA00009670"/>
    </source>
</evidence>
<proteinExistence type="inferred from homology"/>
<keyword evidence="2" id="KW-1133">Transmembrane helix</keyword>
<dbReference type="Proteomes" id="UP000055136">
    <property type="component" value="Chromosome"/>
</dbReference>
<dbReference type="CDD" id="cd05121">
    <property type="entry name" value="ABC1_ADCK3-like"/>
    <property type="match status" value="1"/>
</dbReference>
<dbReference type="InterPro" id="IPR011009">
    <property type="entry name" value="Kinase-like_dom_sf"/>
</dbReference>
<reference evidence="4" key="1">
    <citation type="submission" date="2015-10" db="EMBL/GenBank/DDBJ databases">
        <title>Description of Candidatus Tenderia electrophaga gen. nov, sp. nov., an Uncultivated Electroautotroph from a Biocathode Enrichment.</title>
        <authorList>
            <person name="Eddie B.J."/>
            <person name="Malanoski A.P."/>
            <person name="Wang Z."/>
            <person name="Hall R.J."/>
            <person name="Oh S.D."/>
            <person name="Heiner C."/>
            <person name="Lin B."/>
            <person name="Strycharz-Glaven S.M."/>
        </authorList>
    </citation>
    <scope>NUCLEOTIDE SEQUENCE [LARGE SCALE GENOMIC DNA]</scope>
    <source>
        <strain evidence="4">NRL1</strain>
    </source>
</reference>
<sequence>MAYLSRFIRISWALWAYLLWWGLVRLHWLHPKLSPARKFAGMLAGLGTTFIKLGQGLSLRRDLLPDDYIEALQTLQDRVAPFDGKVAELEIERALGAPIHELFAEFDEQALAAASIAQVHRARLHDGRDVVVKVRRPAIKAQVARDMRLLKLAVRLLAALVPRLRQFQPLAIIEEIDNGLQQEMDFRREARNVKRFVQMFKDSQTIYVPAIVDDLYTDAVLVQIRSGGRRIDDPAVKEHGPALAQALVDAYLKQFFLHGLFHGDPHPGNLFIMDDGRICLHDFGLVGFLDQRSRKNLAAAMQAFVQRDSGWLLDAYQDLGLIAGDLGRAEFMRGLEELLEDYAALPMKDWSFSEAFIAMMRLGQGRNVRVPHNLLVYLRASLLTESAVRALDRDFNVVQGLIAGERQIRDAITSRASEAMKSRLKYEAAEALQELPQTLAEGVRRLRREGFQWRLHHRGLKDLESHLDRSSNRLALALVSLGLYIAASLLMQFELAPRVAGIPVPALIGYGLAFWFTIRLVRGISRSGQL</sequence>